<accession>A0A8S1IU66</accession>
<dbReference type="PANTHER" id="PTHR12389">
    <property type="entry name" value="ZINC FINGER PROTEIN 294"/>
    <property type="match status" value="1"/>
</dbReference>
<dbReference type="GO" id="GO:0061630">
    <property type="term" value="F:ubiquitin protein ligase activity"/>
    <property type="evidence" value="ECO:0007669"/>
    <property type="project" value="UniProtKB-UniRule"/>
</dbReference>
<evidence type="ECO:0000256" key="7">
    <source>
        <dbReference type="ARBA" id="ARBA00022490"/>
    </source>
</evidence>
<dbReference type="GO" id="GO:0043023">
    <property type="term" value="F:ribosomal large subunit binding"/>
    <property type="evidence" value="ECO:0007669"/>
    <property type="project" value="TreeGrafter"/>
</dbReference>
<comment type="function">
    <text evidence="15">E3 ubiquitin-protein ligase. Component of the ribosome quality control complex (RQC), a ribosome-associated complex that mediates ubiquitination and extraction of incompletely synthesized nascent chains for proteasomal degradation.</text>
</comment>
<dbReference type="GO" id="GO:1990116">
    <property type="term" value="P:ribosome-associated ubiquitin-dependent protein catabolic process"/>
    <property type="evidence" value="ECO:0007669"/>
    <property type="project" value="UniProtKB-UniRule"/>
</dbReference>
<evidence type="ECO:0000256" key="8">
    <source>
        <dbReference type="ARBA" id="ARBA00022679"/>
    </source>
</evidence>
<evidence type="ECO:0000313" key="18">
    <source>
        <dbReference type="EMBL" id="CAD7697704.1"/>
    </source>
</evidence>
<evidence type="ECO:0000256" key="1">
    <source>
        <dbReference type="ARBA" id="ARBA00000900"/>
    </source>
</evidence>
<evidence type="ECO:0000256" key="16">
    <source>
        <dbReference type="SAM" id="MobiDB-lite"/>
    </source>
</evidence>
<comment type="pathway">
    <text evidence="3 15">Protein modification; protein ubiquitination.</text>
</comment>
<evidence type="ECO:0000256" key="3">
    <source>
        <dbReference type="ARBA" id="ARBA00004906"/>
    </source>
</evidence>
<comment type="subunit">
    <text evidence="15">Component of the ribosome quality control complex (RQC).</text>
</comment>
<gene>
    <name evidence="18" type="ORF">OSTQU699_LOCUS3065</name>
</gene>
<dbReference type="InterPro" id="IPR011989">
    <property type="entry name" value="ARM-like"/>
</dbReference>
<evidence type="ECO:0000256" key="12">
    <source>
        <dbReference type="ARBA" id="ARBA00022786"/>
    </source>
</evidence>
<dbReference type="InterPro" id="IPR016024">
    <property type="entry name" value="ARM-type_fold"/>
</dbReference>
<keyword evidence="13 15" id="KW-0862">Zinc</keyword>
<evidence type="ECO:0000256" key="14">
    <source>
        <dbReference type="PROSITE-ProRule" id="PRU00175"/>
    </source>
</evidence>
<dbReference type="InterPro" id="IPR054478">
    <property type="entry name" value="LTN1_UBC"/>
</dbReference>
<evidence type="ECO:0000256" key="4">
    <source>
        <dbReference type="ARBA" id="ARBA00007997"/>
    </source>
</evidence>
<evidence type="ECO:0000256" key="2">
    <source>
        <dbReference type="ARBA" id="ARBA00004514"/>
    </source>
</evidence>
<dbReference type="Pfam" id="PF22958">
    <property type="entry name" value="Ltn1_1st"/>
    <property type="match status" value="1"/>
</dbReference>
<keyword evidence="12 15" id="KW-0833">Ubl conjugation pathway</keyword>
<keyword evidence="19" id="KW-1185">Reference proteome</keyword>
<dbReference type="GO" id="GO:0008270">
    <property type="term" value="F:zinc ion binding"/>
    <property type="evidence" value="ECO:0007669"/>
    <property type="project" value="UniProtKB-KW"/>
</dbReference>
<dbReference type="InterPro" id="IPR001841">
    <property type="entry name" value="Znf_RING"/>
</dbReference>
<evidence type="ECO:0000256" key="11">
    <source>
        <dbReference type="ARBA" id="ARBA00022771"/>
    </source>
</evidence>
<evidence type="ECO:0000256" key="13">
    <source>
        <dbReference type="ARBA" id="ARBA00022833"/>
    </source>
</evidence>
<feature type="region of interest" description="Disordered" evidence="16">
    <location>
        <begin position="42"/>
        <end position="65"/>
    </location>
</feature>
<dbReference type="PANTHER" id="PTHR12389:SF0">
    <property type="entry name" value="E3 UBIQUITIN-PROTEIN LIGASE LISTERIN"/>
    <property type="match status" value="1"/>
</dbReference>
<dbReference type="InterPro" id="IPR054476">
    <property type="entry name" value="Ltn1_N"/>
</dbReference>
<dbReference type="Proteomes" id="UP000708148">
    <property type="component" value="Unassembled WGS sequence"/>
</dbReference>
<evidence type="ECO:0000256" key="6">
    <source>
        <dbReference type="ARBA" id="ARBA00017157"/>
    </source>
</evidence>
<evidence type="ECO:0000256" key="5">
    <source>
        <dbReference type="ARBA" id="ARBA00012483"/>
    </source>
</evidence>
<organism evidence="18 19">
    <name type="scientific">Ostreobium quekettii</name>
    <dbReference type="NCBI Taxonomy" id="121088"/>
    <lineage>
        <taxon>Eukaryota</taxon>
        <taxon>Viridiplantae</taxon>
        <taxon>Chlorophyta</taxon>
        <taxon>core chlorophytes</taxon>
        <taxon>Ulvophyceae</taxon>
        <taxon>TCBD clade</taxon>
        <taxon>Bryopsidales</taxon>
        <taxon>Ostreobineae</taxon>
        <taxon>Ostreobiaceae</taxon>
        <taxon>Ostreobium</taxon>
    </lineage>
</organism>
<evidence type="ECO:0000256" key="10">
    <source>
        <dbReference type="ARBA" id="ARBA00022737"/>
    </source>
</evidence>
<keyword evidence="7" id="KW-0963">Cytoplasm</keyword>
<name>A0A8S1IU66_9CHLO</name>
<keyword evidence="8 15" id="KW-0808">Transferase</keyword>
<keyword evidence="10" id="KW-0677">Repeat</keyword>
<dbReference type="GO" id="GO:0072344">
    <property type="term" value="P:rescue of stalled ribosome"/>
    <property type="evidence" value="ECO:0007669"/>
    <property type="project" value="UniProtKB-UniRule"/>
</dbReference>
<dbReference type="InterPro" id="IPR039795">
    <property type="entry name" value="LTN1/Rkr1"/>
</dbReference>
<dbReference type="OrthoDB" id="6108at2759"/>
<keyword evidence="11 14" id="KW-0863">Zinc-finger</keyword>
<dbReference type="PROSITE" id="PS50089">
    <property type="entry name" value="ZF_RING_2"/>
    <property type="match status" value="1"/>
</dbReference>
<evidence type="ECO:0000259" key="17">
    <source>
        <dbReference type="PROSITE" id="PS50089"/>
    </source>
</evidence>
<dbReference type="FunFam" id="3.30.40.10:FF:000038">
    <property type="entry name" value="E3 ubiquitin-protein ligase listerin"/>
    <property type="match status" value="1"/>
</dbReference>
<dbReference type="InterPro" id="IPR039804">
    <property type="entry name" value="RING-CH-C4HC3_LTN1"/>
</dbReference>
<reference evidence="18" key="1">
    <citation type="submission" date="2020-12" db="EMBL/GenBank/DDBJ databases">
        <authorList>
            <person name="Iha C."/>
        </authorList>
    </citation>
    <scope>NUCLEOTIDE SEQUENCE</scope>
</reference>
<comment type="similarity">
    <text evidence="4 15">Belongs to the LTN1 family.</text>
</comment>
<dbReference type="SUPFAM" id="SSF48371">
    <property type="entry name" value="ARM repeat"/>
    <property type="match status" value="1"/>
</dbReference>
<dbReference type="SUPFAM" id="SSF57850">
    <property type="entry name" value="RING/U-box"/>
    <property type="match status" value="1"/>
</dbReference>
<protein>
    <recommendedName>
        <fullName evidence="6 15">E3 ubiquitin-protein ligase listerin</fullName>
        <ecNumber evidence="5 15">2.3.2.27</ecNumber>
    </recommendedName>
    <alternativeName>
        <fullName evidence="15">RING-type E3 ubiquitin transferase listerin</fullName>
    </alternativeName>
</protein>
<dbReference type="EMBL" id="CAJHUC010000701">
    <property type="protein sequence ID" value="CAD7697704.1"/>
    <property type="molecule type" value="Genomic_DNA"/>
</dbReference>
<dbReference type="Gene3D" id="3.30.40.10">
    <property type="entry name" value="Zinc/RING finger domain, C3HC4 (zinc finger)"/>
    <property type="match status" value="1"/>
</dbReference>
<evidence type="ECO:0000313" key="19">
    <source>
        <dbReference type="Proteomes" id="UP000708148"/>
    </source>
</evidence>
<comment type="catalytic activity">
    <reaction evidence="1 15">
        <text>S-ubiquitinyl-[E2 ubiquitin-conjugating enzyme]-L-cysteine + [acceptor protein]-L-lysine = [E2 ubiquitin-conjugating enzyme]-L-cysteine + N(6)-ubiquitinyl-[acceptor protein]-L-lysine.</text>
        <dbReference type="EC" id="2.3.2.27"/>
    </reaction>
</comment>
<dbReference type="InterPro" id="IPR013083">
    <property type="entry name" value="Znf_RING/FYVE/PHD"/>
</dbReference>
<dbReference type="Pfam" id="PF23009">
    <property type="entry name" value="UBC_like"/>
    <property type="match status" value="1"/>
</dbReference>
<keyword evidence="9 15" id="KW-0479">Metal-binding</keyword>
<proteinExistence type="inferred from homology"/>
<feature type="domain" description="RING-type" evidence="17">
    <location>
        <begin position="1773"/>
        <end position="1820"/>
    </location>
</feature>
<evidence type="ECO:0000256" key="15">
    <source>
        <dbReference type="RuleBase" id="RU367090"/>
    </source>
</evidence>
<comment type="caution">
    <text evidence="18">The sequence shown here is derived from an EMBL/GenBank/DDBJ whole genome shotgun (WGS) entry which is preliminary data.</text>
</comment>
<dbReference type="Gene3D" id="1.25.10.10">
    <property type="entry name" value="Leucine-rich Repeat Variant"/>
    <property type="match status" value="1"/>
</dbReference>
<dbReference type="GO" id="GO:0005829">
    <property type="term" value="C:cytosol"/>
    <property type="evidence" value="ECO:0007669"/>
    <property type="project" value="UniProtKB-SubCell"/>
</dbReference>
<dbReference type="CDD" id="cd16491">
    <property type="entry name" value="RING-CH-C4HC3_LTN1"/>
    <property type="match status" value="1"/>
</dbReference>
<dbReference type="Pfam" id="PF22999">
    <property type="entry name" value="LTN1_E3_ligase_6th"/>
    <property type="match status" value="1"/>
</dbReference>
<dbReference type="InterPro" id="IPR054477">
    <property type="entry name" value="LTN1_E3_ligase_6th"/>
</dbReference>
<comment type="subcellular location">
    <subcellularLocation>
        <location evidence="2">Cytoplasm</location>
        <location evidence="2">Cytosol</location>
    </subcellularLocation>
</comment>
<evidence type="ECO:0000256" key="9">
    <source>
        <dbReference type="ARBA" id="ARBA00022723"/>
    </source>
</evidence>
<dbReference type="EC" id="2.3.2.27" evidence="5 15"/>
<sequence>MKKADRKGHRTSSSARAAELVGGTGGLAAGFGGYSGSKQLPGAGASATWTPSPTSHAGPPPAQLNGEIGQYLKHLSKKDATTKLKALQALNKLFLSSEKGDVVAAIPHWTYAYRRLVMDFNPSVRAQANEALGQLVLRVKRELAPHLKLLMGSWWLSQHDVHKEVARAAKTTFEAAFSEQKRKEAVLMYHQELLKYLEENLMADLRTLGDPQSGSMKKGDLEDLEIRYEGVVCASLSSLLSLVDASMGEPSETPILEHVASLVSGKPFFKKHLGAKSASVRLRAYQLVDGTLAQSPKSLAVYAKEMSPRVVGAVGEKEPSCHGVMWSMVLRFIKACPQCWEHLNMDKAILPRLSAFLRHGGYGSCKESYPAVLPFVSSVPKGLWGNKPALLVKIMESAWQGMQQPSRASTLEPASTILLSECLTWGLVAAEKISDQPSEFRSCLLQSTIPAFLIPSAVDTSCSFSSAAVQVLSTCCHTLLAKMQEENCDLSLAVQNALLDSIVDELVVILETDLHSAAGSHLDLQRFRRVSQVVVKLASAQSMCSADTKIEIASRIAAIIGGKLAGAVVEGSRNAEVVAALVDLVKVYGPGIVVPSEIDAMDSWQVSSPPNFFQQLVHICTAGNLPGDTVAAYGELVLACVELGDHTSQNSWGHVLQQIVRCNANDGVDSPQPLVGSCVKQLPQFACILIEMLTAGKIDFRGPLEVWQCPELDALALSCCQESALASSQECVELARLLLGSHKSLLTPQTSARMMTLFLDMLEACLTQRGAENVPDLGVCTTIIGILDDTLFSGLLPDGDEALELWWQLVCCVAHLAWQHSDQFGQASKEVINQMSDLSAAASKLWASGTPLRMLHGKIPVQIYRAVEKLTGLLKHQLQIMCKTPSLVPCDHDAIEAIAVHASELLSACSDPTQRARLLDTLLLCHARWPQWCQPGGEAGALLPTEEHEQGGICSMVMLEFCCHLLRKAGVEDVLGGLGEGSAEQRAWLAVELLCSPKGEDTCAGGAEDVLDHLVVSAVATAAAAEEEALSSQEVAEGKLHSLPLRVLDYCLAMGLQTAQPFVGALHDSLMVLAQHATEHGVVEVLSNFFRGCVFGITPSDSSAYVEEVLITVLSTVGPCFRAQSEQIVKSSGLADFSRIWLEAACSSNLFSPSSPDCQARWPLRVALACFPVDSNGEHVGVQSAVYKGYALPHERDSLLELFRRQAGTCQAAERKSQLNECERVGVDESLAQLGLRVVAYCSEQLGTDDWRWLMDRTKAGIGTIVTKLEECVESLSASVVTCAAEASEHEVETPAMGLELLGQLSRVGIVPQDNAVAKAVQEMELCALTSMCSNQSPWAQTLAILLHPTMEGIGRLSADKWRAEMRVRDILLDCMRCTFCAGSILSLAHAGGEAAWSNAGDLLERMDLLWNAMSRLVDTAQADEGIMAEALEAMDAWADDTGVDPARCLLALALLPHRLDSLRMAAFRMAASEQAISQLTMATALNEDTTEEMEEGDDVQLLVDAGIHTCLAPTLTRPDQTGLFLCAWSLMLVHLIGLSSSSQRRHRLTQALQKPTSLVSVLLDKLAPLLPLQRAGQKQKYKRTNSAAELLKMRDGQLQLLIRRIGAPNTDEDWQALAVQMYHIVLIVFPASARTWFGDVRDKALAMAVKAYTEEQESPALIQREFDFVQSAAASADDTFKTRCVPGRGEVIATMEIEETSMLELVIKLPSCTPLKPAEVECQNKVGVNDTQLRKWLLSIAAFMWHQNGSLLEAVSLWKQNVDRAFQGVEPCLICYSVVHPSNRETPRLRCATCSVQFHGACLYRWFRQSGKSQCPHCQSPWTVGSQSHDRQQR</sequence>
<dbReference type="GO" id="GO:1990112">
    <property type="term" value="C:RQC complex"/>
    <property type="evidence" value="ECO:0007669"/>
    <property type="project" value="UniProtKB-UniRule"/>
</dbReference>